<evidence type="ECO:0000256" key="1">
    <source>
        <dbReference type="ARBA" id="ARBA00004651"/>
    </source>
</evidence>
<evidence type="ECO:0000256" key="4">
    <source>
        <dbReference type="ARBA" id="ARBA00022692"/>
    </source>
</evidence>
<accession>A0A0Q3SDZ4</accession>
<evidence type="ECO:0000256" key="5">
    <source>
        <dbReference type="ARBA" id="ARBA00022989"/>
    </source>
</evidence>
<feature type="transmembrane region" description="Helical" evidence="7">
    <location>
        <begin position="300"/>
        <end position="320"/>
    </location>
</feature>
<evidence type="ECO:0000256" key="3">
    <source>
        <dbReference type="ARBA" id="ARBA00022475"/>
    </source>
</evidence>
<keyword evidence="9" id="KW-1185">Reference proteome</keyword>
<comment type="subcellular location">
    <subcellularLocation>
        <location evidence="1">Cell membrane</location>
        <topology evidence="1">Multi-pass membrane protein</topology>
    </subcellularLocation>
</comment>
<feature type="transmembrane region" description="Helical" evidence="7">
    <location>
        <begin position="202"/>
        <end position="221"/>
    </location>
</feature>
<dbReference type="RefSeq" id="WP_056681988.1">
    <property type="nucleotide sequence ID" value="NZ_CP041305.1"/>
</dbReference>
<feature type="transmembrane region" description="Helical" evidence="7">
    <location>
        <begin position="227"/>
        <end position="249"/>
    </location>
</feature>
<sequence>MSAQAAKVDSTGKEQLQPEKKPVSTGRLVGGIAFTFLIALLGYLLAKLPGFDHVGQLASAIVIAVLYRNIFGYPELLRAGIGFSSKKLLRFAIILYGLKLNIGTVLEDGLGLLIRDAGVIVFAILLTVWLARLLKADKNISLLVGVGTGVCGAAAIAAIAPIIKSKDEDTAIGVGIIALVGTIFAIGYTILRHVLPLTASEYGIWSGISLHEIAHVALAAAPGGQDALAIGLLAKLGRVFLLVPLCFIFMYMMKKKNAGDKNSDTRIEFPWFLIGFMIMSVVGSYVLGKSIPVSETFTNGVTNLTTWCLTAAMVGLGLNVSLHDLRTKALKPLIAMGIASICLSIIAYFIV</sequence>
<dbReference type="EMBL" id="LJIX01000006">
    <property type="protein sequence ID" value="KQL17524.1"/>
    <property type="molecule type" value="Genomic_DNA"/>
</dbReference>
<evidence type="ECO:0008006" key="10">
    <source>
        <dbReference type="Google" id="ProtNLM"/>
    </source>
</evidence>
<dbReference type="PANTHER" id="PTHR30106:SF2">
    <property type="entry name" value="UPF0324 INNER MEMBRANE PROTEIN YEIH"/>
    <property type="match status" value="1"/>
</dbReference>
<comment type="caution">
    <text evidence="8">The sequence shown here is derived from an EMBL/GenBank/DDBJ whole genome shotgun (WGS) entry which is preliminary data.</text>
</comment>
<keyword evidence="4 7" id="KW-0812">Transmembrane</keyword>
<keyword evidence="3" id="KW-1003">Cell membrane</keyword>
<feature type="transmembrane region" description="Helical" evidence="7">
    <location>
        <begin position="57"/>
        <end position="76"/>
    </location>
</feature>
<evidence type="ECO:0000313" key="8">
    <source>
        <dbReference type="EMBL" id="KQL17524.1"/>
    </source>
</evidence>
<feature type="transmembrane region" description="Helical" evidence="7">
    <location>
        <begin position="88"/>
        <end position="106"/>
    </location>
</feature>
<comment type="similarity">
    <text evidence="2">Belongs to the UPF0324 family.</text>
</comment>
<dbReference type="InterPro" id="IPR018383">
    <property type="entry name" value="UPF0324_pro"/>
</dbReference>
<name>A0A0Q3SDZ4_9BACI</name>
<keyword evidence="6 7" id="KW-0472">Membrane</keyword>
<feature type="transmembrane region" description="Helical" evidence="7">
    <location>
        <begin position="142"/>
        <end position="164"/>
    </location>
</feature>
<evidence type="ECO:0000313" key="9">
    <source>
        <dbReference type="Proteomes" id="UP000050996"/>
    </source>
</evidence>
<evidence type="ECO:0000256" key="2">
    <source>
        <dbReference type="ARBA" id="ARBA00007977"/>
    </source>
</evidence>
<feature type="transmembrane region" description="Helical" evidence="7">
    <location>
        <begin position="269"/>
        <end position="288"/>
    </location>
</feature>
<organism evidence="8 9">
    <name type="scientific">Cytobacillus solani</name>
    <dbReference type="NCBI Taxonomy" id="1637975"/>
    <lineage>
        <taxon>Bacteria</taxon>
        <taxon>Bacillati</taxon>
        <taxon>Bacillota</taxon>
        <taxon>Bacilli</taxon>
        <taxon>Bacillales</taxon>
        <taxon>Bacillaceae</taxon>
        <taxon>Cytobacillus</taxon>
    </lineage>
</organism>
<feature type="transmembrane region" description="Helical" evidence="7">
    <location>
        <begin position="112"/>
        <end position="130"/>
    </location>
</feature>
<feature type="transmembrane region" description="Helical" evidence="7">
    <location>
        <begin position="332"/>
        <end position="350"/>
    </location>
</feature>
<protein>
    <recommendedName>
        <fullName evidence="10">Sulfate exporter family transporter</fullName>
    </recommendedName>
</protein>
<proteinExistence type="inferred from homology"/>
<evidence type="ECO:0000256" key="7">
    <source>
        <dbReference type="SAM" id="Phobius"/>
    </source>
</evidence>
<dbReference type="GO" id="GO:0005886">
    <property type="term" value="C:plasma membrane"/>
    <property type="evidence" value="ECO:0007669"/>
    <property type="project" value="UniProtKB-SubCell"/>
</dbReference>
<feature type="transmembrane region" description="Helical" evidence="7">
    <location>
        <begin position="170"/>
        <end position="190"/>
    </location>
</feature>
<keyword evidence="5 7" id="KW-1133">Transmembrane helix</keyword>
<dbReference type="AlphaFoldDB" id="A0A0Q3SDZ4"/>
<evidence type="ECO:0000256" key="6">
    <source>
        <dbReference type="ARBA" id="ARBA00023136"/>
    </source>
</evidence>
<dbReference type="PATRIC" id="fig|1637975.4.peg.74"/>
<reference evidence="8 9" key="1">
    <citation type="submission" date="2015-09" db="EMBL/GenBank/DDBJ databases">
        <title>Genome sequencing project for genomic taxonomy and phylogenomics of Bacillus-like bacteria.</title>
        <authorList>
            <person name="Liu B."/>
            <person name="Wang J."/>
            <person name="Zhu Y."/>
            <person name="Liu G."/>
            <person name="Chen Q."/>
            <person name="Chen Z."/>
            <person name="Lan J."/>
            <person name="Che J."/>
            <person name="Ge C."/>
            <person name="Shi H."/>
            <person name="Pan Z."/>
            <person name="Liu X."/>
        </authorList>
    </citation>
    <scope>NUCLEOTIDE SEQUENCE [LARGE SCALE GENOMIC DNA]</scope>
    <source>
        <strain evidence="8 9">FJAT-18043</strain>
    </source>
</reference>
<gene>
    <name evidence="8" type="ORF">AN957_01970</name>
</gene>
<dbReference type="PANTHER" id="PTHR30106">
    <property type="entry name" value="INNER MEMBRANE PROTEIN YEIH-RELATED"/>
    <property type="match status" value="1"/>
</dbReference>
<feature type="transmembrane region" description="Helical" evidence="7">
    <location>
        <begin position="28"/>
        <end position="45"/>
    </location>
</feature>
<dbReference type="Pfam" id="PF03601">
    <property type="entry name" value="Cons_hypoth698"/>
    <property type="match status" value="1"/>
</dbReference>
<dbReference type="Proteomes" id="UP000050996">
    <property type="component" value="Unassembled WGS sequence"/>
</dbReference>